<dbReference type="Pfam" id="PF03099">
    <property type="entry name" value="BPL_LplA_LipB"/>
    <property type="match status" value="1"/>
</dbReference>
<dbReference type="InParanoid" id="K3WYK7"/>
<dbReference type="Proteomes" id="UP000019132">
    <property type="component" value="Unassembled WGS sequence"/>
</dbReference>
<keyword evidence="5" id="KW-1185">Reference proteome</keyword>
<dbReference type="CDD" id="cd16442">
    <property type="entry name" value="BPL"/>
    <property type="match status" value="1"/>
</dbReference>
<dbReference type="VEuPathDB" id="FungiDB:PYU1_G010036"/>
<evidence type="ECO:0000313" key="5">
    <source>
        <dbReference type="Proteomes" id="UP000019132"/>
    </source>
</evidence>
<dbReference type="InterPro" id="IPR004143">
    <property type="entry name" value="BPL_LPL_catalytic"/>
</dbReference>
<proteinExistence type="inferred from homology"/>
<dbReference type="PROSITE" id="PS51733">
    <property type="entry name" value="BPL_LPL_CATALYTIC"/>
    <property type="match status" value="1"/>
</dbReference>
<dbReference type="Gene3D" id="3.30.930.10">
    <property type="entry name" value="Bira Bifunctional Protein, Domain 2"/>
    <property type="match status" value="1"/>
</dbReference>
<dbReference type="SUPFAM" id="SSF55681">
    <property type="entry name" value="Class II aaRS and biotin synthetases"/>
    <property type="match status" value="1"/>
</dbReference>
<evidence type="ECO:0000256" key="1">
    <source>
        <dbReference type="ARBA" id="ARBA00009934"/>
    </source>
</evidence>
<reference evidence="5" key="2">
    <citation type="submission" date="2010-04" db="EMBL/GenBank/DDBJ databases">
        <authorList>
            <person name="Buell R."/>
            <person name="Hamilton J."/>
            <person name="Hostetler J."/>
        </authorList>
    </citation>
    <scope>NUCLEOTIDE SEQUENCE [LARGE SCALE GENOMIC DNA]</scope>
    <source>
        <strain evidence="5">DAOM:BR144</strain>
    </source>
</reference>
<dbReference type="PANTHER" id="PTHR12835">
    <property type="entry name" value="BIOTIN PROTEIN LIGASE"/>
    <property type="match status" value="1"/>
</dbReference>
<dbReference type="GO" id="GO:0005737">
    <property type="term" value="C:cytoplasm"/>
    <property type="evidence" value="ECO:0007669"/>
    <property type="project" value="TreeGrafter"/>
</dbReference>
<evidence type="ECO:0000259" key="3">
    <source>
        <dbReference type="PROSITE" id="PS51733"/>
    </source>
</evidence>
<organism evidence="4 5">
    <name type="scientific">Globisporangium ultimum (strain ATCC 200006 / CBS 805.95 / DAOM BR144)</name>
    <name type="common">Pythium ultimum</name>
    <dbReference type="NCBI Taxonomy" id="431595"/>
    <lineage>
        <taxon>Eukaryota</taxon>
        <taxon>Sar</taxon>
        <taxon>Stramenopiles</taxon>
        <taxon>Oomycota</taxon>
        <taxon>Peronosporomycetes</taxon>
        <taxon>Pythiales</taxon>
        <taxon>Pythiaceae</taxon>
        <taxon>Globisporangium</taxon>
    </lineage>
</organism>
<reference evidence="4" key="3">
    <citation type="submission" date="2015-02" db="UniProtKB">
        <authorList>
            <consortium name="EnsemblProtists"/>
        </authorList>
    </citation>
    <scope>IDENTIFICATION</scope>
    <source>
        <strain evidence="4">DAOM BR144</strain>
    </source>
</reference>
<dbReference type="HOGENOM" id="CLU_051096_2_1_1"/>
<dbReference type="GO" id="GO:0004077">
    <property type="term" value="F:biotin--[biotin carboxyl-carrier protein] ligase activity"/>
    <property type="evidence" value="ECO:0007669"/>
    <property type="project" value="InterPro"/>
</dbReference>
<comment type="similarity">
    <text evidence="1">Belongs to the biotin--protein ligase family.</text>
</comment>
<dbReference type="STRING" id="431595.K3WYK7"/>
<name>K3WYK7_GLOUD</name>
<dbReference type="NCBIfam" id="TIGR00121">
    <property type="entry name" value="birA_ligase"/>
    <property type="match status" value="1"/>
</dbReference>
<protein>
    <recommendedName>
        <fullName evidence="3">BPL/LPL catalytic domain-containing protein</fullName>
    </recommendedName>
</protein>
<sequence length="334" mass="36184">MASKQLAEELRCYARSEKHLRPFQTWLSGTTPALPSATVLDAASAPPSSADDSAADAHDTRVMQTQLFPLLKTHTLAGVVLFSPAMASTQTFLHDTLRPTPPPGVLCYTEHQLQGKGRGSNTWFSPEGCLTFSFNSSFVDGNTLPFVQYLVSLAIIRAVEVVNPSESGKASPVRIKWPNDIYVDTVKIGGMLCQSEYRDGKFNVTTGIGINISNKTPTLCLQDVLSTESVPCTVTKEEFLAAFCNAYEPMEELFQQQGFAPFMDAYLQKWLHTDQIVQVSSDAVGAAAGTTVPAVIKGLTATGCLLAESEGSQLELYPDGNSFDFLSGLLKRKL</sequence>
<evidence type="ECO:0000256" key="2">
    <source>
        <dbReference type="ARBA" id="ARBA00022598"/>
    </source>
</evidence>
<dbReference type="AlphaFoldDB" id="K3WYK7"/>
<feature type="domain" description="BPL/LPL catalytic" evidence="3">
    <location>
        <begin position="65"/>
        <end position="255"/>
    </location>
</feature>
<keyword evidence="2" id="KW-0436">Ligase</keyword>
<dbReference type="eggNOG" id="KOG1536">
    <property type="taxonomic scope" value="Eukaryota"/>
</dbReference>
<dbReference type="InterPro" id="IPR004408">
    <property type="entry name" value="Biotin_CoA_COase_ligase"/>
</dbReference>
<reference evidence="5" key="1">
    <citation type="journal article" date="2010" name="Genome Biol.">
        <title>Genome sequence of the necrotrophic plant pathogen Pythium ultimum reveals original pathogenicity mechanisms and effector repertoire.</title>
        <authorList>
            <person name="Levesque C.A."/>
            <person name="Brouwer H."/>
            <person name="Cano L."/>
            <person name="Hamilton J.P."/>
            <person name="Holt C."/>
            <person name="Huitema E."/>
            <person name="Raffaele S."/>
            <person name="Robideau G.P."/>
            <person name="Thines M."/>
            <person name="Win J."/>
            <person name="Zerillo M.M."/>
            <person name="Beakes G.W."/>
            <person name="Boore J.L."/>
            <person name="Busam D."/>
            <person name="Dumas B."/>
            <person name="Ferriera S."/>
            <person name="Fuerstenberg S.I."/>
            <person name="Gachon C.M."/>
            <person name="Gaulin E."/>
            <person name="Govers F."/>
            <person name="Grenville-Briggs L."/>
            <person name="Horner N."/>
            <person name="Hostetler J."/>
            <person name="Jiang R.H."/>
            <person name="Johnson J."/>
            <person name="Krajaejun T."/>
            <person name="Lin H."/>
            <person name="Meijer H.J."/>
            <person name="Moore B."/>
            <person name="Morris P."/>
            <person name="Phuntmart V."/>
            <person name="Puiu D."/>
            <person name="Shetty J."/>
            <person name="Stajich J.E."/>
            <person name="Tripathy S."/>
            <person name="Wawra S."/>
            <person name="van West P."/>
            <person name="Whitty B.R."/>
            <person name="Coutinho P.M."/>
            <person name="Henrissat B."/>
            <person name="Martin F."/>
            <person name="Thomas P.D."/>
            <person name="Tyler B.M."/>
            <person name="De Vries R.P."/>
            <person name="Kamoun S."/>
            <person name="Yandell M."/>
            <person name="Tisserat N."/>
            <person name="Buell C.R."/>
        </authorList>
    </citation>
    <scope>NUCLEOTIDE SEQUENCE</scope>
    <source>
        <strain evidence="5">DAOM:BR144</strain>
    </source>
</reference>
<dbReference type="InterPro" id="IPR045864">
    <property type="entry name" value="aa-tRNA-synth_II/BPL/LPL"/>
</dbReference>
<evidence type="ECO:0000313" key="4">
    <source>
        <dbReference type="EnsemblProtists" id="PYU1_T010056"/>
    </source>
</evidence>
<dbReference type="EnsemblProtists" id="PYU1_T010056">
    <property type="protein sequence ID" value="PYU1_T010056"/>
    <property type="gene ID" value="PYU1_G010036"/>
</dbReference>
<dbReference type="EMBL" id="GL376623">
    <property type="status" value="NOT_ANNOTATED_CDS"/>
    <property type="molecule type" value="Genomic_DNA"/>
</dbReference>
<accession>K3WYK7</accession>
<dbReference type="OMA" id="GHEENMS"/>
<dbReference type="PANTHER" id="PTHR12835:SF5">
    <property type="entry name" value="BIOTIN--PROTEIN LIGASE"/>
    <property type="match status" value="1"/>
</dbReference>